<dbReference type="AlphaFoldDB" id="A0A1Y2G607"/>
<dbReference type="GO" id="GO:0005737">
    <property type="term" value="C:cytoplasm"/>
    <property type="evidence" value="ECO:0007669"/>
    <property type="project" value="TreeGrafter"/>
</dbReference>
<accession>A0A1Y2G607</accession>
<protein>
    <submittedName>
        <fullName evidence="1">Uncharacterized protein</fullName>
    </submittedName>
</protein>
<dbReference type="OrthoDB" id="5591297at2759"/>
<comment type="caution">
    <text evidence="1">The sequence shown here is derived from an EMBL/GenBank/DDBJ whole genome shotgun (WGS) entry which is preliminary data.</text>
</comment>
<dbReference type="PANTHER" id="PTHR31285">
    <property type="entry name" value="NICOTINAMIDE MONONUCLEOTIDE ADENYLYLTRANSFERASE"/>
    <property type="match status" value="1"/>
</dbReference>
<dbReference type="STRING" id="106004.A0A1Y2G607"/>
<reference evidence="1 2" key="1">
    <citation type="submission" date="2016-07" db="EMBL/GenBank/DDBJ databases">
        <title>Pervasive Adenine N6-methylation of Active Genes in Fungi.</title>
        <authorList>
            <consortium name="DOE Joint Genome Institute"/>
            <person name="Mondo S.J."/>
            <person name="Dannebaum R.O."/>
            <person name="Kuo R.C."/>
            <person name="Labutti K."/>
            <person name="Haridas S."/>
            <person name="Kuo A."/>
            <person name="Salamov A."/>
            <person name="Ahrendt S.R."/>
            <person name="Lipzen A."/>
            <person name="Sullivan W."/>
            <person name="Andreopoulos W.B."/>
            <person name="Clum A."/>
            <person name="Lindquist E."/>
            <person name="Daum C."/>
            <person name="Ramamoorthy G.K."/>
            <person name="Gryganskyi A."/>
            <person name="Culley D."/>
            <person name="Magnuson J.K."/>
            <person name="James T.Y."/>
            <person name="O'Malley M.A."/>
            <person name="Stajich J.E."/>
            <person name="Spatafora J.W."/>
            <person name="Visel A."/>
            <person name="Grigoriev I.V."/>
        </authorList>
    </citation>
    <scope>NUCLEOTIDE SEQUENCE [LARGE SCALE GENOMIC DNA]</scope>
    <source>
        <strain evidence="1 2">62-1032</strain>
    </source>
</reference>
<dbReference type="Gene3D" id="3.40.50.620">
    <property type="entry name" value="HUPs"/>
    <property type="match status" value="1"/>
</dbReference>
<sequence length="264" mass="29242">MSSPSPFRLVHTSHPRWPLTLAPVPTPPPSRPLRISILDSSFNPPHSAHLALAQHGGSAFDARLLVLSTSNADKGAAEQQEVEKRLSMMVEMAKAMENSREGNVAVACIAEPAFVSKSRVLKGEVERLLRERIAAPEGGSVPEVRLTFLLGWDTLIRFFAPRYYQSPSPPISVALSSFFNTDSSSISCARRGDLSLVEEQAFLDSEEVKPWVSKVELFDLGDEARGVSSTEVRKAVKEGRWEEFERLVPVEGVREVLKREGMYK</sequence>
<dbReference type="SUPFAM" id="SSF52374">
    <property type="entry name" value="Nucleotidylyl transferase"/>
    <property type="match status" value="1"/>
</dbReference>
<dbReference type="EMBL" id="MCGR01000003">
    <property type="protein sequence ID" value="ORY90941.1"/>
    <property type="molecule type" value="Genomic_DNA"/>
</dbReference>
<dbReference type="InParanoid" id="A0A1Y2G607"/>
<dbReference type="GO" id="GO:0000309">
    <property type="term" value="F:nicotinamide-nucleotide adenylyltransferase activity"/>
    <property type="evidence" value="ECO:0007669"/>
    <property type="project" value="TreeGrafter"/>
</dbReference>
<evidence type="ECO:0000313" key="1">
    <source>
        <dbReference type="EMBL" id="ORY90941.1"/>
    </source>
</evidence>
<keyword evidence="2" id="KW-1185">Reference proteome</keyword>
<evidence type="ECO:0000313" key="2">
    <source>
        <dbReference type="Proteomes" id="UP000193467"/>
    </source>
</evidence>
<dbReference type="PANTHER" id="PTHR31285:SF0">
    <property type="entry name" value="NICOTINAMIDE MONONUCLEOTIDE ADENYLYLTRANSFERASE"/>
    <property type="match status" value="1"/>
</dbReference>
<organism evidence="1 2">
    <name type="scientific">Leucosporidium creatinivorum</name>
    <dbReference type="NCBI Taxonomy" id="106004"/>
    <lineage>
        <taxon>Eukaryota</taxon>
        <taxon>Fungi</taxon>
        <taxon>Dikarya</taxon>
        <taxon>Basidiomycota</taxon>
        <taxon>Pucciniomycotina</taxon>
        <taxon>Microbotryomycetes</taxon>
        <taxon>Leucosporidiales</taxon>
        <taxon>Leucosporidium</taxon>
    </lineage>
</organism>
<dbReference type="FunCoup" id="A0A1Y2G607">
    <property type="interactions" value="210"/>
</dbReference>
<dbReference type="Proteomes" id="UP000193467">
    <property type="component" value="Unassembled WGS sequence"/>
</dbReference>
<dbReference type="GO" id="GO:0005634">
    <property type="term" value="C:nucleus"/>
    <property type="evidence" value="ECO:0007669"/>
    <property type="project" value="TreeGrafter"/>
</dbReference>
<dbReference type="GO" id="GO:0016887">
    <property type="term" value="F:ATP hydrolysis activity"/>
    <property type="evidence" value="ECO:0007669"/>
    <property type="project" value="TreeGrafter"/>
</dbReference>
<gene>
    <name evidence="1" type="ORF">BCR35DRAFT_275013</name>
</gene>
<name>A0A1Y2G607_9BASI</name>
<proteinExistence type="predicted"/>
<dbReference type="InterPro" id="IPR014729">
    <property type="entry name" value="Rossmann-like_a/b/a_fold"/>
</dbReference>